<feature type="compositionally biased region" description="Basic and acidic residues" evidence="10">
    <location>
        <begin position="567"/>
        <end position="577"/>
    </location>
</feature>
<dbReference type="GO" id="GO:0005789">
    <property type="term" value="C:endoplasmic reticulum membrane"/>
    <property type="evidence" value="ECO:0007669"/>
    <property type="project" value="UniProtKB-SubCell"/>
</dbReference>
<feature type="domain" description="SMP-LTD" evidence="11">
    <location>
        <begin position="1"/>
        <end position="552"/>
    </location>
</feature>
<dbReference type="PANTHER" id="PTHR28204">
    <property type="entry name" value="MITOCHONDRIAL DISTRIBUTION AND MORPHOLOGY PROTEIN 12"/>
    <property type="match status" value="1"/>
</dbReference>
<comment type="subcellular location">
    <subcellularLocation>
        <location evidence="1">Membrane</location>
    </subcellularLocation>
    <subcellularLocation>
        <location evidence="9">Mitochondrion outer membrane</location>
        <topology evidence="9">Peripheral membrane protein</topology>
        <orientation evidence="9">Cytoplasmic side</orientation>
    </subcellularLocation>
    <subcellularLocation>
        <location evidence="9">Endoplasmic reticulum membrane</location>
        <topology evidence="9">Peripheral membrane protein</topology>
        <orientation evidence="9">Cytoplasmic side</orientation>
    </subcellularLocation>
    <text evidence="9">The ERMES/MDM complex localizes to a few discrete foci (around 10 per single cell), that represent mitochondria-endoplasmic reticulum junctions. These foci are often found next to mtDNA nucleoids.</text>
</comment>
<feature type="region of interest" description="Disordered" evidence="10">
    <location>
        <begin position="149"/>
        <end position="168"/>
    </location>
</feature>
<dbReference type="GO" id="GO:0015914">
    <property type="term" value="P:phospholipid transport"/>
    <property type="evidence" value="ECO:0007669"/>
    <property type="project" value="TreeGrafter"/>
</dbReference>
<accession>A0AAV5R7X5</accession>
<evidence type="ECO:0000256" key="1">
    <source>
        <dbReference type="ARBA" id="ARBA00004370"/>
    </source>
</evidence>
<keyword evidence="2" id="KW-0813">Transport</keyword>
<keyword evidence="4 9" id="KW-0256">Endoplasmic reticulum</keyword>
<feature type="region of interest" description="Disordered" evidence="10">
    <location>
        <begin position="183"/>
        <end position="216"/>
    </location>
</feature>
<evidence type="ECO:0000256" key="9">
    <source>
        <dbReference type="HAMAP-Rule" id="MF_03104"/>
    </source>
</evidence>
<feature type="compositionally biased region" description="Acidic residues" evidence="10">
    <location>
        <begin position="116"/>
        <end position="133"/>
    </location>
</feature>
<dbReference type="GO" id="GO:1990456">
    <property type="term" value="P:mitochondrion-endoplasmic reticulum membrane tethering"/>
    <property type="evidence" value="ECO:0007669"/>
    <property type="project" value="TreeGrafter"/>
</dbReference>
<organism evidence="12 13">
    <name type="scientific">Pichia kluyveri</name>
    <name type="common">Yeast</name>
    <dbReference type="NCBI Taxonomy" id="36015"/>
    <lineage>
        <taxon>Eukaryota</taxon>
        <taxon>Fungi</taxon>
        <taxon>Dikarya</taxon>
        <taxon>Ascomycota</taxon>
        <taxon>Saccharomycotina</taxon>
        <taxon>Pichiomycetes</taxon>
        <taxon>Pichiales</taxon>
        <taxon>Pichiaceae</taxon>
        <taxon>Pichia</taxon>
    </lineage>
</organism>
<feature type="compositionally biased region" description="Basic and acidic residues" evidence="10">
    <location>
        <begin position="620"/>
        <end position="636"/>
    </location>
</feature>
<feature type="region of interest" description="Disordered" evidence="10">
    <location>
        <begin position="413"/>
        <end position="449"/>
    </location>
</feature>
<dbReference type="GO" id="GO:0032865">
    <property type="term" value="C:ERMES complex"/>
    <property type="evidence" value="ECO:0007669"/>
    <property type="project" value="UniProtKB-UniRule"/>
</dbReference>
<feature type="compositionally biased region" description="Low complexity" evidence="10">
    <location>
        <begin position="158"/>
        <end position="168"/>
    </location>
</feature>
<feature type="compositionally biased region" description="Basic and acidic residues" evidence="10">
    <location>
        <begin position="78"/>
        <end position="88"/>
    </location>
</feature>
<keyword evidence="5" id="KW-0445">Lipid transport</keyword>
<evidence type="ECO:0000256" key="2">
    <source>
        <dbReference type="ARBA" id="ARBA00022448"/>
    </source>
</evidence>
<evidence type="ECO:0000313" key="13">
    <source>
        <dbReference type="Proteomes" id="UP001378960"/>
    </source>
</evidence>
<gene>
    <name evidence="9" type="primary">MDM12</name>
    <name evidence="12" type="ORF">DAPK24_039950</name>
</gene>
<keyword evidence="7 9" id="KW-0496">Mitochondrion</keyword>
<comment type="function">
    <text evidence="9">Component of the ERMES/MDM complex, which serves as a molecular tether to connect the endoplasmic reticulum (ER) and mitochondria. Components of this complex are involved in the control of mitochondrial shape and protein biogenesis, and function in nonvesicular lipid trafficking between the ER and mitochondria. MDM12 is required for the interaction of the ER-resident membrane protein MMM1 and the outer mitochondrial membrane-resident beta-barrel protein MDM10. The MDM12-MMM1 subcomplex functions in the major beta-barrel assembly pathway that is responsible for biogenesis of all mitochondrial outer membrane beta-barrel proteins, and acts in a late step after the SAM complex. The MDM10-MDM12-MMM1 subcomplex further acts in the TOM40-specific pathway after the action of the MDM12-MMM1 complex. Essential for establishing and maintaining the structure of mitochondria and maintenance of mtDNA nucleoids.</text>
</comment>
<evidence type="ECO:0000256" key="8">
    <source>
        <dbReference type="ARBA" id="ARBA00023136"/>
    </source>
</evidence>
<evidence type="ECO:0000256" key="3">
    <source>
        <dbReference type="ARBA" id="ARBA00022787"/>
    </source>
</evidence>
<evidence type="ECO:0000259" key="11">
    <source>
        <dbReference type="PROSITE" id="PS51847"/>
    </source>
</evidence>
<reference evidence="12 13" key="1">
    <citation type="journal article" date="2023" name="Elife">
        <title>Identification of key yeast species and microbe-microbe interactions impacting larval growth of Drosophila in the wild.</title>
        <authorList>
            <person name="Mure A."/>
            <person name="Sugiura Y."/>
            <person name="Maeda R."/>
            <person name="Honda K."/>
            <person name="Sakurai N."/>
            <person name="Takahashi Y."/>
            <person name="Watada M."/>
            <person name="Katoh T."/>
            <person name="Gotoh A."/>
            <person name="Gotoh Y."/>
            <person name="Taniguchi I."/>
            <person name="Nakamura K."/>
            <person name="Hayashi T."/>
            <person name="Katayama T."/>
            <person name="Uemura T."/>
            <person name="Hattori Y."/>
        </authorList>
    </citation>
    <scope>NUCLEOTIDE SEQUENCE [LARGE SCALE GENOMIC DNA]</scope>
    <source>
        <strain evidence="12 13">PK-24</strain>
    </source>
</reference>
<comment type="subunit">
    <text evidence="9">Component of the ER-mitochondria encounter structure (ERMES) or MDM complex, composed of MMM1, MDM10, MDM12 and MDM34. A MMM1 homodimer associates with one molecule of MDM12 on each side in a pairwise head-to-tail manner, and the SMP-LTD domains of MMM1 and MDM12 generate a continuous hydrophobic tunnel for phospholipid trafficking.</text>
</comment>
<dbReference type="InterPro" id="IPR027532">
    <property type="entry name" value="Mdm12"/>
</dbReference>
<keyword evidence="6" id="KW-0446">Lipid-binding</keyword>
<comment type="caution">
    <text evidence="12">The sequence shown here is derived from an EMBL/GenBank/DDBJ whole genome shotgun (WGS) entry which is preliminary data.</text>
</comment>
<feature type="compositionally biased region" description="Basic and acidic residues" evidence="10">
    <location>
        <begin position="593"/>
        <end position="611"/>
    </location>
</feature>
<keyword evidence="8 9" id="KW-0472">Membrane</keyword>
<protein>
    <recommendedName>
        <fullName evidence="9">Mitochondrial distribution and morphology protein 12</fullName>
    </recommendedName>
    <alternativeName>
        <fullName evidence="9">Mitochondrial inheritance component MDM12</fullName>
    </alternativeName>
</protein>
<dbReference type="AlphaFoldDB" id="A0AAV5R7X5"/>
<evidence type="ECO:0000313" key="12">
    <source>
        <dbReference type="EMBL" id="GMM47420.1"/>
    </source>
</evidence>
<feature type="compositionally biased region" description="Low complexity" evidence="10">
    <location>
        <begin position="89"/>
        <end position="103"/>
    </location>
</feature>
<dbReference type="Proteomes" id="UP001378960">
    <property type="component" value="Unassembled WGS sequence"/>
</dbReference>
<dbReference type="PANTHER" id="PTHR28204:SF1">
    <property type="entry name" value="MITOCHONDRIAL DISTRIBUTION AND MORPHOLOGY PROTEIN 12"/>
    <property type="match status" value="1"/>
</dbReference>
<name>A0AAV5R7X5_PICKL</name>
<dbReference type="PROSITE" id="PS51847">
    <property type="entry name" value="SMP"/>
    <property type="match status" value="1"/>
</dbReference>
<dbReference type="InterPro" id="IPR031468">
    <property type="entry name" value="SMP_LBD"/>
</dbReference>
<feature type="compositionally biased region" description="Polar residues" evidence="10">
    <location>
        <begin position="638"/>
        <end position="649"/>
    </location>
</feature>
<evidence type="ECO:0000256" key="4">
    <source>
        <dbReference type="ARBA" id="ARBA00022824"/>
    </source>
</evidence>
<feature type="compositionally biased region" description="Low complexity" evidence="10">
    <location>
        <begin position="430"/>
        <end position="447"/>
    </location>
</feature>
<proteinExistence type="inferred from homology"/>
<dbReference type="Pfam" id="PF26544">
    <property type="entry name" value="Mdm12"/>
    <property type="match status" value="2"/>
</dbReference>
<feature type="region of interest" description="Disordered" evidence="10">
    <location>
        <begin position="73"/>
        <end position="139"/>
    </location>
</feature>
<feature type="compositionally biased region" description="Acidic residues" evidence="10">
    <location>
        <begin position="557"/>
        <end position="566"/>
    </location>
</feature>
<dbReference type="GO" id="GO:0045040">
    <property type="term" value="P:protein insertion into mitochondrial outer membrane"/>
    <property type="evidence" value="ECO:0007669"/>
    <property type="project" value="UniProtKB-UniRule"/>
</dbReference>
<feature type="compositionally biased region" description="Polar residues" evidence="10">
    <location>
        <begin position="188"/>
        <end position="216"/>
    </location>
</feature>
<evidence type="ECO:0000256" key="6">
    <source>
        <dbReference type="ARBA" id="ARBA00023121"/>
    </source>
</evidence>
<dbReference type="HAMAP" id="MF_03104">
    <property type="entry name" value="Mdm12"/>
    <property type="match status" value="1"/>
</dbReference>
<dbReference type="EMBL" id="BTGB01000005">
    <property type="protein sequence ID" value="GMM47420.1"/>
    <property type="molecule type" value="Genomic_DNA"/>
</dbReference>
<evidence type="ECO:0000256" key="10">
    <source>
        <dbReference type="SAM" id="MobiDB-lite"/>
    </source>
</evidence>
<evidence type="ECO:0000256" key="5">
    <source>
        <dbReference type="ARBA" id="ARBA00023055"/>
    </source>
</evidence>
<evidence type="ECO:0000256" key="7">
    <source>
        <dbReference type="ARBA" id="ARBA00023128"/>
    </source>
</evidence>
<feature type="region of interest" description="Disordered" evidence="10">
    <location>
        <begin position="557"/>
        <end position="649"/>
    </location>
</feature>
<comment type="similarity">
    <text evidence="9">Belongs to the MDM12 family.</text>
</comment>
<keyword evidence="3 9" id="KW-1000">Mitochondrion outer membrane</keyword>
<dbReference type="GO" id="GO:0008289">
    <property type="term" value="F:lipid binding"/>
    <property type="evidence" value="ECO:0007669"/>
    <property type="project" value="UniProtKB-KW"/>
</dbReference>
<sequence length="649" mass="73774">MSFDIQWDNICNDETLALTFKEFLNSKLSALSLPHYLANLHVVDFKLGNVAPDITIRDINIPFKEFYEALDEENNEGDDQKDGNDVDNKNGSNDSINDGNNCSDNDDLYDHSKYSDEEDEEDGDGEEEEEFDDEKLYFDDKERIGSIKDQLTNLRSKNNNNNNNNSYNSYNYNNQFEEFKSIPMTPRNKFTSSRSSSPTNPLFMNGPQSLLTSRTSSGITPTMGHLGVGITGFGIAGGNSNNTNTNGNGNVNNANMMRSSTSGYSENDYFQPFANHTMYGNEKSLNSILQGMSGMEINDNESIYENESKINNLQMNETNINSNSNSNIMKKFDTSLDIQLSVDIDWNSQLYIEIFCDLLVNYPAPEFIRLPVRLKITDLKIHSLMAIAYISKRIFISFLCDIDDGNNDHNDMKKNDDYYENESRQGSRKSTTTASTSTNMNDSTTSTKGKERIDILKNMKIEGEIGNIFDLNDSNNSLNGNITPTLPRYSNMGNGFNSPIDMTQNGSMNDDNTDTGLVLRNIGKIEKFLINAFRGIIIEELAWPGWIELDFNEVLEEDGEEEEEKEVDEHKEEEIKDRRKSQNRRSSSIPSSRGKEEFTYIDQKRNMKNMEDGNNNTNVELHDEYMSRGPSSREDMSVYSNDSYFTDNE</sequence>
<feature type="compositionally biased region" description="Basic and acidic residues" evidence="10">
    <location>
        <begin position="413"/>
        <end position="425"/>
    </location>
</feature>
<keyword evidence="13" id="KW-1185">Reference proteome</keyword>